<dbReference type="InterPro" id="IPR013777">
    <property type="entry name" value="A-amylase-like"/>
</dbReference>
<accession>A0A9P4QAB1</accession>
<evidence type="ECO:0000256" key="4">
    <source>
        <dbReference type="ARBA" id="ARBA00012595"/>
    </source>
</evidence>
<evidence type="ECO:0000256" key="16">
    <source>
        <dbReference type="PIRSR" id="PIRSR001024-5"/>
    </source>
</evidence>
<dbReference type="PANTHER" id="PTHR10357">
    <property type="entry name" value="ALPHA-AMYLASE FAMILY MEMBER"/>
    <property type="match status" value="1"/>
</dbReference>
<feature type="disulfide bond" evidence="15">
    <location>
        <begin position="51"/>
        <end position="59"/>
    </location>
</feature>
<dbReference type="SUPFAM" id="SSF51445">
    <property type="entry name" value="(Trans)glycosidases"/>
    <property type="match status" value="1"/>
</dbReference>
<dbReference type="InterPro" id="IPR006047">
    <property type="entry name" value="GH13_cat_dom"/>
</dbReference>
<feature type="binding site" evidence="16">
    <location>
        <position position="222"/>
    </location>
    <ligand>
        <name>substrate</name>
    </ligand>
</feature>
<dbReference type="SMART" id="SM00642">
    <property type="entry name" value="Aamy"/>
    <property type="match status" value="1"/>
</dbReference>
<protein>
    <recommendedName>
        <fullName evidence="4">alpha-amylase</fullName>
        <ecNumber evidence="4">3.2.1.1</ecNumber>
    </recommendedName>
</protein>
<evidence type="ECO:0000256" key="12">
    <source>
        <dbReference type="ARBA" id="ARBA00023295"/>
    </source>
</evidence>
<keyword evidence="5" id="KW-0479">Metal-binding</keyword>
<dbReference type="OrthoDB" id="204980at2759"/>
<feature type="binding site" evidence="16">
    <location>
        <position position="363"/>
    </location>
    <ligand>
        <name>substrate</name>
    </ligand>
</feature>
<evidence type="ECO:0000256" key="17">
    <source>
        <dbReference type="SAM" id="SignalP"/>
    </source>
</evidence>
<comment type="catalytic activity">
    <reaction evidence="1">
        <text>Endohydrolysis of (1-&gt;4)-alpha-D-glucosidic linkages in polysaccharides containing three or more (1-&gt;4)-alpha-linked D-glucose units.</text>
        <dbReference type="EC" id="3.2.1.1"/>
    </reaction>
</comment>
<sequence>MAPSVLQCLSFVAAVLPVVSAATADQWRGKNIYQVLTDRFWRTDDSTTAPCNVNDNKYCGGTYKGIIKNLDYIQNMGMDAIWISPITNNTPTGYHGYYQNNLYALNPHFGTEDDLKALSKALHDRGMYLMVDVVTNHFGSPDGYPNIPYSQYYPFNSQSYFHPYISDLCPNGDINYDYQPAAEACWLYNNLPDLRTEDQNVVDAFSTWISQFVSKYGIDGLRIDSVKNVNKASMTPFCKAAGVYCLGELANGNPDYSYPYQAVLNGGGIINYPIYDTWTSTWLNGGSMANLAYAMYQDRNDSIDANLHGTFTENHDNPRVAFTTNDIAIAKNSIAWTMLTDGIPIIYYGQEQHFSGADDPGCREAMWLGGTASGKLNTNAELYKTTTLLAKIRHWAVAHSSSYTKTNGVALNYSNNQISIKKDVIVSILTSAGTGQSAGTYTTQGAAFGSGTQVVDVVSCKTYTANGSGEVTADVGGGVHVVMLKASFLSGSGLCGR</sequence>
<comment type="cofactor">
    <cofactor evidence="2">
        <name>Ca(2+)</name>
        <dbReference type="ChEBI" id="CHEBI:29108"/>
    </cofactor>
</comment>
<dbReference type="EC" id="3.2.1.1" evidence="4"/>
<evidence type="ECO:0000256" key="7">
    <source>
        <dbReference type="ARBA" id="ARBA00022801"/>
    </source>
</evidence>
<feature type="site" description="Transition state stabilizer" evidence="14">
    <location>
        <position position="316"/>
    </location>
</feature>
<evidence type="ECO:0000256" key="5">
    <source>
        <dbReference type="ARBA" id="ARBA00022723"/>
    </source>
</evidence>
<reference evidence="19" key="1">
    <citation type="journal article" date="2020" name="Stud. Mycol.">
        <title>101 Dothideomycetes genomes: a test case for predicting lifestyles and emergence of pathogens.</title>
        <authorList>
            <person name="Haridas S."/>
            <person name="Albert R."/>
            <person name="Binder M."/>
            <person name="Bloem J."/>
            <person name="Labutti K."/>
            <person name="Salamov A."/>
            <person name="Andreopoulos B."/>
            <person name="Baker S."/>
            <person name="Barry K."/>
            <person name="Bills G."/>
            <person name="Bluhm B."/>
            <person name="Cannon C."/>
            <person name="Castanera R."/>
            <person name="Culley D."/>
            <person name="Daum C."/>
            <person name="Ezra D."/>
            <person name="Gonzalez J."/>
            <person name="Henrissat B."/>
            <person name="Kuo A."/>
            <person name="Liang C."/>
            <person name="Lipzen A."/>
            <person name="Lutzoni F."/>
            <person name="Magnuson J."/>
            <person name="Mondo S."/>
            <person name="Nolan M."/>
            <person name="Ohm R."/>
            <person name="Pangilinan J."/>
            <person name="Park H.-J."/>
            <person name="Ramirez L."/>
            <person name="Alfaro M."/>
            <person name="Sun H."/>
            <person name="Tritt A."/>
            <person name="Yoshinaga Y."/>
            <person name="Zwiers L.-H."/>
            <person name="Turgeon B."/>
            <person name="Goodwin S."/>
            <person name="Spatafora J."/>
            <person name="Crous P."/>
            <person name="Grigoriev I."/>
        </authorList>
    </citation>
    <scope>NUCLEOTIDE SEQUENCE</scope>
    <source>
        <strain evidence="19">CBS 116435</strain>
    </source>
</reference>
<keyword evidence="6 17" id="KW-0732">Signal</keyword>
<feature type="binding site" evidence="16">
    <location>
        <position position="316"/>
    </location>
    <ligand>
        <name>substrate</name>
    </ligand>
</feature>
<keyword evidence="8" id="KW-0106">Calcium</keyword>
<evidence type="ECO:0000256" key="6">
    <source>
        <dbReference type="ARBA" id="ARBA00022729"/>
    </source>
</evidence>
<evidence type="ECO:0000256" key="9">
    <source>
        <dbReference type="ARBA" id="ARBA00023157"/>
    </source>
</evidence>
<evidence type="ECO:0000256" key="8">
    <source>
        <dbReference type="ARBA" id="ARBA00022837"/>
    </source>
</evidence>
<evidence type="ECO:0000313" key="19">
    <source>
        <dbReference type="EMBL" id="KAF2721241.1"/>
    </source>
</evidence>
<evidence type="ECO:0000313" key="20">
    <source>
        <dbReference type="Proteomes" id="UP000799441"/>
    </source>
</evidence>
<evidence type="ECO:0000256" key="14">
    <source>
        <dbReference type="PIRSR" id="PIRSR001024-2"/>
    </source>
</evidence>
<dbReference type="InterPro" id="IPR015340">
    <property type="entry name" value="A_amylase_C_dom"/>
</dbReference>
<dbReference type="GO" id="GO:0004556">
    <property type="term" value="F:alpha-amylase activity"/>
    <property type="evidence" value="ECO:0007669"/>
    <property type="project" value="UniProtKB-EC"/>
</dbReference>
<evidence type="ECO:0000256" key="2">
    <source>
        <dbReference type="ARBA" id="ARBA00001913"/>
    </source>
</evidence>
<evidence type="ECO:0000256" key="13">
    <source>
        <dbReference type="PIRSR" id="PIRSR001024-1"/>
    </source>
</evidence>
<dbReference type="AlphaFoldDB" id="A0A9P4QAB1"/>
<feature type="binding site" evidence="16">
    <location>
        <position position="137"/>
    </location>
    <ligand>
        <name>substrate</name>
    </ligand>
</feature>
<proteinExistence type="inferred from homology"/>
<evidence type="ECO:0000256" key="11">
    <source>
        <dbReference type="ARBA" id="ARBA00023277"/>
    </source>
</evidence>
<feature type="domain" description="Glycosyl hydrolase family 13 catalytic" evidence="18">
    <location>
        <begin position="34"/>
        <end position="393"/>
    </location>
</feature>
<dbReference type="PIRSF" id="PIRSF001024">
    <property type="entry name" value="Alph-amyl_fung"/>
    <property type="match status" value="1"/>
</dbReference>
<dbReference type="GO" id="GO:0016052">
    <property type="term" value="P:carbohydrate catabolic process"/>
    <property type="evidence" value="ECO:0007669"/>
    <property type="project" value="InterPro"/>
</dbReference>
<feature type="disulfide bond" evidence="15">
    <location>
        <begin position="460"/>
        <end position="495"/>
    </location>
</feature>
<name>A0A9P4QAB1_9PEZI</name>
<evidence type="ECO:0000256" key="3">
    <source>
        <dbReference type="ARBA" id="ARBA00008061"/>
    </source>
</evidence>
<comment type="caution">
    <text evidence="19">The sequence shown here is derived from an EMBL/GenBank/DDBJ whole genome shotgun (WGS) entry which is preliminary data.</text>
</comment>
<dbReference type="SUPFAM" id="SSF51011">
    <property type="entry name" value="Glycosyl hydrolase domain"/>
    <property type="match status" value="1"/>
</dbReference>
<keyword evidence="20" id="KW-1185">Reference proteome</keyword>
<evidence type="ECO:0000256" key="15">
    <source>
        <dbReference type="PIRSR" id="PIRSR001024-4"/>
    </source>
</evidence>
<feature type="signal peptide" evidence="17">
    <location>
        <begin position="1"/>
        <end position="21"/>
    </location>
</feature>
<dbReference type="Proteomes" id="UP000799441">
    <property type="component" value="Unassembled WGS sequence"/>
</dbReference>
<gene>
    <name evidence="19" type="ORF">K431DRAFT_320523</name>
</gene>
<dbReference type="EMBL" id="MU003792">
    <property type="protein sequence ID" value="KAF2721241.1"/>
    <property type="molecule type" value="Genomic_DNA"/>
</dbReference>
<comment type="similarity">
    <text evidence="3">Belongs to the glycosyl hydrolase 13 family.</text>
</comment>
<feature type="disulfide bond" evidence="15">
    <location>
        <begin position="169"/>
        <end position="185"/>
    </location>
</feature>
<feature type="binding site" evidence="16">
    <location>
        <position position="252"/>
    </location>
    <ligand>
        <name>substrate</name>
    </ligand>
</feature>
<keyword evidence="7 19" id="KW-0378">Hydrolase</keyword>
<keyword evidence="9 15" id="KW-1015">Disulfide bond</keyword>
<feature type="active site" description="Proton donor" evidence="13">
    <location>
        <position position="248"/>
    </location>
</feature>
<dbReference type="CDD" id="cd11319">
    <property type="entry name" value="AmyAc_euk_AmyA"/>
    <property type="match status" value="1"/>
</dbReference>
<dbReference type="GO" id="GO:0005509">
    <property type="term" value="F:calcium ion binding"/>
    <property type="evidence" value="ECO:0007669"/>
    <property type="project" value="InterPro"/>
</dbReference>
<organism evidence="19 20">
    <name type="scientific">Polychaeton citri CBS 116435</name>
    <dbReference type="NCBI Taxonomy" id="1314669"/>
    <lineage>
        <taxon>Eukaryota</taxon>
        <taxon>Fungi</taxon>
        <taxon>Dikarya</taxon>
        <taxon>Ascomycota</taxon>
        <taxon>Pezizomycotina</taxon>
        <taxon>Dothideomycetes</taxon>
        <taxon>Dothideomycetidae</taxon>
        <taxon>Capnodiales</taxon>
        <taxon>Capnodiaceae</taxon>
        <taxon>Polychaeton</taxon>
    </lineage>
</organism>
<feature type="active site" description="Nucleophile" evidence="13">
    <location>
        <position position="224"/>
    </location>
</feature>
<dbReference type="Gene3D" id="2.60.40.1180">
    <property type="entry name" value="Golgi alpha-mannosidase II"/>
    <property type="match status" value="1"/>
</dbReference>
<keyword evidence="10" id="KW-0325">Glycoprotein</keyword>
<keyword evidence="12" id="KW-0326">Glycosidase</keyword>
<dbReference type="Pfam" id="PF09260">
    <property type="entry name" value="A_amylase_dom_C"/>
    <property type="match status" value="1"/>
</dbReference>
<dbReference type="Gene3D" id="3.20.20.80">
    <property type="entry name" value="Glycosidases"/>
    <property type="match status" value="1"/>
</dbReference>
<evidence type="ECO:0000256" key="1">
    <source>
        <dbReference type="ARBA" id="ARBA00000548"/>
    </source>
</evidence>
<dbReference type="FunFam" id="3.20.20.80:FF:000120">
    <property type="entry name" value="Alpha-amylase A"/>
    <property type="match status" value="1"/>
</dbReference>
<evidence type="ECO:0000259" key="18">
    <source>
        <dbReference type="SMART" id="SM00642"/>
    </source>
</evidence>
<dbReference type="InterPro" id="IPR017853">
    <property type="entry name" value="GH"/>
</dbReference>
<feature type="chain" id="PRO_5040358434" description="alpha-amylase" evidence="17">
    <location>
        <begin position="22"/>
        <end position="497"/>
    </location>
</feature>
<dbReference type="Pfam" id="PF00128">
    <property type="entry name" value="Alpha-amylase"/>
    <property type="match status" value="1"/>
</dbReference>
<dbReference type="PANTHER" id="PTHR10357:SF215">
    <property type="entry name" value="ALPHA-AMYLASE 1"/>
    <property type="match status" value="1"/>
</dbReference>
<evidence type="ECO:0000256" key="10">
    <source>
        <dbReference type="ARBA" id="ARBA00023180"/>
    </source>
</evidence>
<dbReference type="InterPro" id="IPR013780">
    <property type="entry name" value="Glyco_hydro_b"/>
</dbReference>
<keyword evidence="11" id="KW-0119">Carbohydrate metabolism</keyword>